<dbReference type="EMBL" id="BQXS01012442">
    <property type="protein sequence ID" value="GKT23085.1"/>
    <property type="molecule type" value="Genomic_DNA"/>
</dbReference>
<name>A0ABQ5JZ19_9EUKA</name>
<dbReference type="Gene3D" id="1.20.5.340">
    <property type="match status" value="1"/>
</dbReference>
<feature type="compositionally biased region" description="Polar residues" evidence="2">
    <location>
        <begin position="545"/>
        <end position="557"/>
    </location>
</feature>
<feature type="region of interest" description="Disordered" evidence="2">
    <location>
        <begin position="421"/>
        <end position="454"/>
    </location>
</feature>
<organism evidence="3 4">
    <name type="scientific">Aduncisulcus paluster</name>
    <dbReference type="NCBI Taxonomy" id="2918883"/>
    <lineage>
        <taxon>Eukaryota</taxon>
        <taxon>Metamonada</taxon>
        <taxon>Carpediemonas-like organisms</taxon>
        <taxon>Aduncisulcus</taxon>
    </lineage>
</organism>
<feature type="coiled-coil region" evidence="1">
    <location>
        <begin position="245"/>
        <end position="408"/>
    </location>
</feature>
<evidence type="ECO:0000256" key="2">
    <source>
        <dbReference type="SAM" id="MobiDB-lite"/>
    </source>
</evidence>
<comment type="caution">
    <text evidence="3">The sequence shown here is derived from an EMBL/GenBank/DDBJ whole genome shotgun (WGS) entry which is preliminary data.</text>
</comment>
<keyword evidence="1" id="KW-0175">Coiled coil</keyword>
<reference evidence="3" key="1">
    <citation type="submission" date="2022-03" db="EMBL/GenBank/DDBJ databases">
        <title>Draft genome sequence of Aduncisulcus paluster, a free-living microaerophilic Fornicata.</title>
        <authorList>
            <person name="Yuyama I."/>
            <person name="Kume K."/>
            <person name="Tamura T."/>
            <person name="Inagaki Y."/>
            <person name="Hashimoto T."/>
        </authorList>
    </citation>
    <scope>NUCLEOTIDE SEQUENCE</scope>
    <source>
        <strain evidence="3">NY0171</strain>
    </source>
</reference>
<accession>A0ABQ5JZ19</accession>
<evidence type="ECO:0000313" key="3">
    <source>
        <dbReference type="EMBL" id="GKT23085.1"/>
    </source>
</evidence>
<dbReference type="Proteomes" id="UP001057375">
    <property type="component" value="Unassembled WGS sequence"/>
</dbReference>
<keyword evidence="4" id="KW-1185">Reference proteome</keyword>
<evidence type="ECO:0000256" key="1">
    <source>
        <dbReference type="SAM" id="Coils"/>
    </source>
</evidence>
<feature type="compositionally biased region" description="Polar residues" evidence="2">
    <location>
        <begin position="508"/>
        <end position="532"/>
    </location>
</feature>
<sequence length="727" mass="81409">MSDSTQKMQQEIPLDGSNILIEDDGDGGFDFAELDESGELDFSQMFPDEVKAGENPILPLSPTTKQTKKEAHNDPKDEVLVPDINPPKPSDLITSSPLKRSYTENIVHNIELEHTESGLDLLSEDHEHMGHYSQELLTADLEASDAAWPSKPASRWTDQDVSNAVMQAEKRGEERARKKFLSAAERRMRAELLLRMKEEVRQQLITDLEPGVRLNIVSYLPEDQRKLLIENEVSKRVRSIEIKLRDKLTKSIRAEEQKNADERIQSEVSKQAREAVSKEKDKARRMLAEAERRMKELKGREDLDKQVKLLQKRLSDAQTRKEREVASAKSNVVNLKKKVENLKSELAKRASRIAELEGLVEEKEGKIVSSEELIQHLHERVQTISAQMESIQDQNDRLDAALQLREDELIRVKSARAQALVKSLQSSPSRSRSQQQQQLGQGGPAGSVYLQKAYPSSPGSTRALLTAGVATSPSSASILQSPPISPSFVRKNSSSGVEKSPGAPAASLSGTHSKKLTASGSLRRSQSMQSHAGFTHLHAPRMPSPSASRATDNPSSHIHSHFIHEKEAHNVFLSTPPIILPQDETGHRLGVVTRKLFALWDDIEESFVRRNKLISFVRDCVAANRCGTALKTCLKEYKRIVSVKESVGVLINQIRKREDLRERVVGIRQGSGSTAFGEEDVSEDLATMSTEVWKMLNDHKTRTGSSIKYRGYDYLELMKSEREKEGV</sequence>
<gene>
    <name evidence="3" type="ORF">ADUPG1_012319</name>
</gene>
<protein>
    <submittedName>
        <fullName evidence="3">Chromosome segregation protein</fullName>
    </submittedName>
</protein>
<feature type="compositionally biased region" description="Low complexity" evidence="2">
    <location>
        <begin position="423"/>
        <end position="439"/>
    </location>
</feature>
<feature type="region of interest" description="Disordered" evidence="2">
    <location>
        <begin position="52"/>
        <end position="96"/>
    </location>
</feature>
<proteinExistence type="predicted"/>
<evidence type="ECO:0000313" key="4">
    <source>
        <dbReference type="Proteomes" id="UP001057375"/>
    </source>
</evidence>
<feature type="region of interest" description="Disordered" evidence="2">
    <location>
        <begin position="474"/>
        <end position="557"/>
    </location>
</feature>
<feature type="compositionally biased region" description="Basic and acidic residues" evidence="2">
    <location>
        <begin position="67"/>
        <end position="79"/>
    </location>
</feature>
<feature type="region of interest" description="Disordered" evidence="2">
    <location>
        <begin position="1"/>
        <end position="28"/>
    </location>
</feature>